<organism evidence="2 3">
    <name type="scientific">Prorocentrum cordatum</name>
    <dbReference type="NCBI Taxonomy" id="2364126"/>
    <lineage>
        <taxon>Eukaryota</taxon>
        <taxon>Sar</taxon>
        <taxon>Alveolata</taxon>
        <taxon>Dinophyceae</taxon>
        <taxon>Prorocentrales</taxon>
        <taxon>Prorocentraceae</taxon>
        <taxon>Prorocentrum</taxon>
    </lineage>
</organism>
<evidence type="ECO:0000313" key="2">
    <source>
        <dbReference type="EMBL" id="CAK0821458.1"/>
    </source>
</evidence>
<sequence>VTLEAGSWNWCRLQEPSSPQPVGSQSGWVDLRRCVVSSSLLLVVRLLVCRRHPPRSEALTSLGNAYGRLGDFAKQLSVQERALKIKEKFYGADHHSVARTLAGLGCAYGRLGDVTKQRQLLERALGVQEAFYGPDHAEAGWPLGGSLCHSIGYA</sequence>
<feature type="non-terminal residue" evidence="2">
    <location>
        <position position="1"/>
    </location>
</feature>
<keyword evidence="1" id="KW-0802">TPR repeat</keyword>
<evidence type="ECO:0008006" key="4">
    <source>
        <dbReference type="Google" id="ProtNLM"/>
    </source>
</evidence>
<dbReference type="PANTHER" id="PTHR19959">
    <property type="entry name" value="KINESIN LIGHT CHAIN"/>
    <property type="match status" value="1"/>
</dbReference>
<dbReference type="PROSITE" id="PS50005">
    <property type="entry name" value="TPR"/>
    <property type="match status" value="1"/>
</dbReference>
<gene>
    <name evidence="2" type="ORF">PCOR1329_LOCUS22782</name>
</gene>
<feature type="repeat" description="TPR" evidence="1">
    <location>
        <begin position="56"/>
        <end position="89"/>
    </location>
</feature>
<name>A0ABN9RRC7_9DINO</name>
<accession>A0ABN9RRC7</accession>
<dbReference type="InterPro" id="IPR019734">
    <property type="entry name" value="TPR_rpt"/>
</dbReference>
<dbReference type="EMBL" id="CAUYUJ010007657">
    <property type="protein sequence ID" value="CAK0821458.1"/>
    <property type="molecule type" value="Genomic_DNA"/>
</dbReference>
<dbReference type="InterPro" id="IPR011990">
    <property type="entry name" value="TPR-like_helical_dom_sf"/>
</dbReference>
<dbReference type="PANTHER" id="PTHR19959:SF119">
    <property type="entry name" value="FUNGAL LIPASE-LIKE DOMAIN-CONTAINING PROTEIN"/>
    <property type="match status" value="1"/>
</dbReference>
<evidence type="ECO:0000313" key="3">
    <source>
        <dbReference type="Proteomes" id="UP001189429"/>
    </source>
</evidence>
<dbReference type="Proteomes" id="UP001189429">
    <property type="component" value="Unassembled WGS sequence"/>
</dbReference>
<dbReference type="Pfam" id="PF13424">
    <property type="entry name" value="TPR_12"/>
    <property type="match status" value="1"/>
</dbReference>
<reference evidence="2" key="1">
    <citation type="submission" date="2023-10" db="EMBL/GenBank/DDBJ databases">
        <authorList>
            <person name="Chen Y."/>
            <person name="Shah S."/>
            <person name="Dougan E. K."/>
            <person name="Thang M."/>
            <person name="Chan C."/>
        </authorList>
    </citation>
    <scope>NUCLEOTIDE SEQUENCE [LARGE SCALE GENOMIC DNA]</scope>
</reference>
<protein>
    <recommendedName>
        <fullName evidence="4">Kinesin light chain</fullName>
    </recommendedName>
</protein>
<evidence type="ECO:0000256" key="1">
    <source>
        <dbReference type="PROSITE-ProRule" id="PRU00339"/>
    </source>
</evidence>
<proteinExistence type="predicted"/>
<dbReference type="Gene3D" id="1.25.40.10">
    <property type="entry name" value="Tetratricopeptide repeat domain"/>
    <property type="match status" value="1"/>
</dbReference>
<keyword evidence="3" id="KW-1185">Reference proteome</keyword>
<comment type="caution">
    <text evidence="2">The sequence shown here is derived from an EMBL/GenBank/DDBJ whole genome shotgun (WGS) entry which is preliminary data.</text>
</comment>
<dbReference type="SUPFAM" id="SSF48452">
    <property type="entry name" value="TPR-like"/>
    <property type="match status" value="1"/>
</dbReference>